<evidence type="ECO:0000256" key="4">
    <source>
        <dbReference type="ARBA" id="ARBA00022519"/>
    </source>
</evidence>
<dbReference type="Proteomes" id="UP000274695">
    <property type="component" value="Unassembled WGS sequence"/>
</dbReference>
<dbReference type="PANTHER" id="PTHR30574:SF1">
    <property type="entry name" value="SULPHUR TRANSPORT DOMAIN-CONTAINING PROTEIN"/>
    <property type="match status" value="1"/>
</dbReference>
<evidence type="ECO:0000256" key="5">
    <source>
        <dbReference type="ARBA" id="ARBA00022692"/>
    </source>
</evidence>
<comment type="similarity">
    <text evidence="8">Belongs to the TsuA/YedE (TC 9.B.102) family.</text>
</comment>
<dbReference type="Pfam" id="PF04143">
    <property type="entry name" value="Sulf_transp"/>
    <property type="match status" value="1"/>
</dbReference>
<evidence type="ECO:0000313" key="13">
    <source>
        <dbReference type="Proteomes" id="UP000274695"/>
    </source>
</evidence>
<sequence>MVIETAFTPISAIVGGALIGLSAVLLMWSVGRIAGISGIVAGAMLEHGDERNWRLIFLGGLFLGALLAALSSGALESVSSVASTPMLVLAGLLVGVGTRMGGGCTSGHGVCGISRFSMRSVVATLVFMTSGAATVFVIRHLLGEGV</sequence>
<reference evidence="10" key="1">
    <citation type="submission" date="2018-01" db="EMBL/GenBank/DDBJ databases">
        <authorList>
            <person name="Yu X.-D."/>
        </authorList>
    </citation>
    <scope>NUCLEOTIDE SEQUENCE</scope>
    <source>
        <strain evidence="10">ZX-21</strain>
    </source>
</reference>
<keyword evidence="6 9" id="KW-1133">Transmembrane helix</keyword>
<evidence type="ECO:0000256" key="3">
    <source>
        <dbReference type="ARBA" id="ARBA00022475"/>
    </source>
</evidence>
<evidence type="ECO:0000256" key="1">
    <source>
        <dbReference type="ARBA" id="ARBA00004429"/>
    </source>
</evidence>
<feature type="transmembrane region" description="Helical" evidence="9">
    <location>
        <begin position="12"/>
        <end position="34"/>
    </location>
</feature>
<dbReference type="PANTHER" id="PTHR30574">
    <property type="entry name" value="INNER MEMBRANE PROTEIN YEDE"/>
    <property type="match status" value="1"/>
</dbReference>
<accession>A0A2S4HEC5</accession>
<gene>
    <name evidence="10" type="ORF">C0068_12345</name>
    <name evidence="11" type="ORF">D0911_17680</name>
</gene>
<feature type="transmembrane region" description="Helical" evidence="9">
    <location>
        <begin position="55"/>
        <end position="75"/>
    </location>
</feature>
<proteinExistence type="inferred from homology"/>
<name>A0A2S4HEC5_9GAMM</name>
<dbReference type="RefSeq" id="WP_103684779.1">
    <property type="nucleotide sequence ID" value="NZ_PQGG01000029.1"/>
</dbReference>
<evidence type="ECO:0000256" key="7">
    <source>
        <dbReference type="ARBA" id="ARBA00023136"/>
    </source>
</evidence>
<dbReference type="OrthoDB" id="9814020at2"/>
<comment type="subcellular location">
    <subcellularLocation>
        <location evidence="1">Cell inner membrane</location>
        <topology evidence="1">Multi-pass membrane protein</topology>
    </subcellularLocation>
</comment>
<evidence type="ECO:0000313" key="10">
    <source>
        <dbReference type="EMBL" id="POP52320.1"/>
    </source>
</evidence>
<dbReference type="Proteomes" id="UP000237222">
    <property type="component" value="Unassembled WGS sequence"/>
</dbReference>
<dbReference type="EMBL" id="RHGB01000027">
    <property type="protein sequence ID" value="RNL58725.1"/>
    <property type="molecule type" value="Genomic_DNA"/>
</dbReference>
<evidence type="ECO:0000256" key="8">
    <source>
        <dbReference type="ARBA" id="ARBA00035655"/>
    </source>
</evidence>
<keyword evidence="3" id="KW-1003">Cell membrane</keyword>
<keyword evidence="7 9" id="KW-0472">Membrane</keyword>
<keyword evidence="13" id="KW-1185">Reference proteome</keyword>
<protein>
    <submittedName>
        <fullName evidence="10">YeeE/YedE family protein</fullName>
    </submittedName>
</protein>
<evidence type="ECO:0000313" key="11">
    <source>
        <dbReference type="EMBL" id="RNL58725.1"/>
    </source>
</evidence>
<feature type="transmembrane region" description="Helical" evidence="9">
    <location>
        <begin position="81"/>
        <end position="100"/>
    </location>
</feature>
<keyword evidence="5 9" id="KW-0812">Transmembrane</keyword>
<evidence type="ECO:0000256" key="2">
    <source>
        <dbReference type="ARBA" id="ARBA00022448"/>
    </source>
</evidence>
<dbReference type="AlphaFoldDB" id="A0A2S4HEC5"/>
<dbReference type="InterPro" id="IPR007272">
    <property type="entry name" value="Sulf_transp_TsuA/YedE"/>
</dbReference>
<evidence type="ECO:0000256" key="6">
    <source>
        <dbReference type="ARBA" id="ARBA00022989"/>
    </source>
</evidence>
<dbReference type="GO" id="GO:0005886">
    <property type="term" value="C:plasma membrane"/>
    <property type="evidence" value="ECO:0007669"/>
    <property type="project" value="UniProtKB-SubCell"/>
</dbReference>
<comment type="caution">
    <text evidence="10">The sequence shown here is derived from an EMBL/GenBank/DDBJ whole genome shotgun (WGS) entry which is preliminary data.</text>
</comment>
<reference evidence="11 13" key="2">
    <citation type="submission" date="2018-10" db="EMBL/GenBank/DDBJ databases">
        <title>Draft genome sequence of Zhongshania sp. DSW25-10.</title>
        <authorList>
            <person name="Oh J."/>
        </authorList>
    </citation>
    <scope>NUCLEOTIDE SEQUENCE [LARGE SCALE GENOMIC DNA]</scope>
    <source>
        <strain evidence="11 13">DSW25-10</strain>
    </source>
</reference>
<evidence type="ECO:0000256" key="9">
    <source>
        <dbReference type="SAM" id="Phobius"/>
    </source>
</evidence>
<keyword evidence="4" id="KW-0997">Cell inner membrane</keyword>
<feature type="transmembrane region" description="Helical" evidence="9">
    <location>
        <begin position="121"/>
        <end position="142"/>
    </location>
</feature>
<organism evidence="10 12">
    <name type="scientific">Zhongshania marina</name>
    <dbReference type="NCBI Taxonomy" id="2304603"/>
    <lineage>
        <taxon>Bacteria</taxon>
        <taxon>Pseudomonadati</taxon>
        <taxon>Pseudomonadota</taxon>
        <taxon>Gammaproteobacteria</taxon>
        <taxon>Cellvibrionales</taxon>
        <taxon>Spongiibacteraceae</taxon>
        <taxon>Zhongshania</taxon>
    </lineage>
</organism>
<keyword evidence="2" id="KW-0813">Transport</keyword>
<evidence type="ECO:0000313" key="12">
    <source>
        <dbReference type="Proteomes" id="UP000237222"/>
    </source>
</evidence>
<dbReference type="EMBL" id="PQGG01000029">
    <property type="protein sequence ID" value="POP52320.1"/>
    <property type="molecule type" value="Genomic_DNA"/>
</dbReference>